<organism evidence="2 3">
    <name type="scientific">Paenisporosarcina quisquiliarum</name>
    <dbReference type="NCBI Taxonomy" id="365346"/>
    <lineage>
        <taxon>Bacteria</taxon>
        <taxon>Bacillati</taxon>
        <taxon>Bacillota</taxon>
        <taxon>Bacilli</taxon>
        <taxon>Bacillales</taxon>
        <taxon>Caryophanaceae</taxon>
        <taxon>Paenisporosarcina</taxon>
    </lineage>
</organism>
<sequence length="130" mass="15239">MLFFFLVYLWKRIIDALRLTRTTKLIVIAANIAHFILGILYQRSAFLAYRQVIANANEKEYGYVDWVYIDQITSFQSLSIHLNNQYFNVNTFLLFCSLSILLALSWNLISNRNPSVNTLKRNDQLGHTKM</sequence>
<evidence type="ECO:0000313" key="2">
    <source>
        <dbReference type="EMBL" id="MCZ8538313.1"/>
    </source>
</evidence>
<evidence type="ECO:0000256" key="1">
    <source>
        <dbReference type="SAM" id="Phobius"/>
    </source>
</evidence>
<accession>A0A9X3LHW8</accession>
<keyword evidence="3" id="KW-1185">Reference proteome</keyword>
<reference evidence="2" key="1">
    <citation type="submission" date="2022-05" db="EMBL/GenBank/DDBJ databases">
        <authorList>
            <person name="Colautti A."/>
            <person name="Iacumin L."/>
        </authorList>
    </citation>
    <scope>NUCLEOTIDE SEQUENCE</scope>
    <source>
        <strain evidence="2">SK 55</strain>
    </source>
</reference>
<keyword evidence="1" id="KW-1133">Transmembrane helix</keyword>
<proteinExistence type="predicted"/>
<keyword evidence="1" id="KW-0812">Transmembrane</keyword>
<feature type="transmembrane region" description="Helical" evidence="1">
    <location>
        <begin position="25"/>
        <end position="41"/>
    </location>
</feature>
<evidence type="ECO:0000313" key="3">
    <source>
        <dbReference type="Proteomes" id="UP001152173"/>
    </source>
</evidence>
<dbReference type="EMBL" id="JAMKBJ010000015">
    <property type="protein sequence ID" value="MCZ8538313.1"/>
    <property type="molecule type" value="Genomic_DNA"/>
</dbReference>
<gene>
    <name evidence="2" type="ORF">M9R32_14040</name>
</gene>
<protein>
    <submittedName>
        <fullName evidence="2">Uncharacterized protein</fullName>
    </submittedName>
</protein>
<name>A0A9X3LHW8_9BACL</name>
<keyword evidence="1" id="KW-0472">Membrane</keyword>
<dbReference type="Proteomes" id="UP001152173">
    <property type="component" value="Unassembled WGS sequence"/>
</dbReference>
<dbReference type="AlphaFoldDB" id="A0A9X3LHW8"/>
<feature type="transmembrane region" description="Helical" evidence="1">
    <location>
        <begin position="86"/>
        <end position="109"/>
    </location>
</feature>
<comment type="caution">
    <text evidence="2">The sequence shown here is derived from an EMBL/GenBank/DDBJ whole genome shotgun (WGS) entry which is preliminary data.</text>
</comment>